<keyword evidence="9" id="KW-1267">Proteomics identification</keyword>
<evidence type="ECO:0000256" key="4">
    <source>
        <dbReference type="ARBA" id="ARBA00023128"/>
    </source>
</evidence>
<dbReference type="GeneTree" id="ENSGT00510000048688"/>
<dbReference type="PANTHER" id="PTHR21181:SF13">
    <property type="entry name" value="NADH DEHYDROGENASE (UBIQUINONE) COMPLEX I, ASSEMBLY FACTOR 6"/>
    <property type="match status" value="1"/>
</dbReference>
<evidence type="ECO:0000256" key="3">
    <source>
        <dbReference type="ARBA" id="ARBA00022946"/>
    </source>
</evidence>
<evidence type="ECO:0007829" key="9">
    <source>
        <dbReference type="PeptideAtlas" id="A0ABK0LQ23"/>
    </source>
</evidence>
<reference evidence="7" key="2">
    <citation type="submission" date="2025-08" db="UniProtKB">
        <authorList>
            <consortium name="Ensembl"/>
        </authorList>
    </citation>
    <scope>IDENTIFICATION</scope>
    <source>
        <strain evidence="7">Brown Norway</strain>
    </source>
</reference>
<dbReference type="Gene3D" id="1.10.600.10">
    <property type="entry name" value="Farnesyl Diphosphate Synthase"/>
    <property type="match status" value="1"/>
</dbReference>
<gene>
    <name evidence="7" type="primary">Ndufaf6</name>
</gene>
<dbReference type="SUPFAM" id="SSF48576">
    <property type="entry name" value="Terpenoid synthases"/>
    <property type="match status" value="1"/>
</dbReference>
<keyword evidence="2" id="KW-0999">Mitochondrion inner membrane</keyword>
<protein>
    <submittedName>
        <fullName evidence="7">NADH:ubiquinone oxidoreductase complex assembly factor 6</fullName>
    </submittedName>
</protein>
<evidence type="ECO:0000256" key="2">
    <source>
        <dbReference type="ARBA" id="ARBA00022792"/>
    </source>
</evidence>
<comment type="subcellular location">
    <subcellularLocation>
        <location evidence="1">Mitochondrion inner membrane</location>
    </subcellularLocation>
</comment>
<keyword evidence="4" id="KW-0496">Mitochondrion</keyword>
<dbReference type="PANTHER" id="PTHR21181">
    <property type="match status" value="1"/>
</dbReference>
<reference evidence="7" key="3">
    <citation type="submission" date="2025-09" db="UniProtKB">
        <authorList>
            <consortium name="Ensembl"/>
        </authorList>
    </citation>
    <scope>IDENTIFICATION</scope>
    <source>
        <strain evidence="7">Brown Norway</strain>
    </source>
</reference>
<keyword evidence="8" id="KW-1185">Reference proteome</keyword>
<dbReference type="InterPro" id="IPR008949">
    <property type="entry name" value="Isoprenoid_synthase_dom_sf"/>
</dbReference>
<sequence length="449" mass="50159">ASRKHLCFSLGGRVASQLHSLRSTLGGLWECVWVNSGHSGTACFLRCSYKLRVNSALVEDQRKTGVSGWRDVTSVASSLKRRHPSLLAFRSPVRADAGEDSQITSVRDHSDIWLRSEWRPSSAELLSSAGGVAACRGRGLRVGGHVRRCHGDLHAGISPRSKAVRFGWSVPSPTASGSVGTCAAPAEALGSPAQRGCSQRAGHPGFPPLLPGAAEVKDSVSEKTIGLMRMQFWRKAVEDMFCDNPPHQPVAMELWKAVKRHNLTKRWLLRIIDEREKNLDDKAYRSIRELETYAENTQSSLLYLTLEVLGVKDVHADHAASHIGKAQGIVTCLRATPYHSSRRQVFLPMDVCVQHGVSQEDFLRRNQDKNVRDVVYDIASQAHLHLKHARSFHSRVPAEAFPAFLQTVSLEDYLKKIQRVDFDIFHPSLQQKNTLLPLSLYIQSWRKRY</sequence>
<name>A0ABK0LQ23_RAT</name>
<reference evidence="7" key="1">
    <citation type="submission" date="2024-01" db="EMBL/GenBank/DDBJ databases">
        <title>GRCr8: a new rat reference genome assembly contstructed from accurate long reads and long range scaffolding.</title>
        <authorList>
            <person name="Doris P.A."/>
            <person name="Kalbfleisch T."/>
            <person name="Li K."/>
            <person name="Howe K."/>
            <person name="Wood J."/>
        </authorList>
    </citation>
    <scope>NUCLEOTIDE SEQUENCE [LARGE SCALE GENOMIC DNA]</scope>
    <source>
        <strain evidence="7">Brown Norway</strain>
    </source>
</reference>
<proteinExistence type="evidence at protein level"/>
<evidence type="ECO:0000256" key="1">
    <source>
        <dbReference type="ARBA" id="ARBA00004273"/>
    </source>
</evidence>
<dbReference type="Proteomes" id="UP000002494">
    <property type="component" value="Chromosome 5"/>
</dbReference>
<evidence type="ECO:0000256" key="5">
    <source>
        <dbReference type="ARBA" id="ARBA00023136"/>
    </source>
</evidence>
<dbReference type="Pfam" id="PF00494">
    <property type="entry name" value="SQS_PSY"/>
    <property type="match status" value="1"/>
</dbReference>
<evidence type="ECO:0000313" key="7">
    <source>
        <dbReference type="Ensembl" id="ENSRNOP00000105915.1"/>
    </source>
</evidence>
<dbReference type="InterPro" id="IPR002060">
    <property type="entry name" value="Squ/phyt_synthse"/>
</dbReference>
<dbReference type="RGD" id="1309085">
    <property type="gene designation" value="Ndufaf6"/>
</dbReference>
<organism evidence="7 8">
    <name type="scientific">Rattus norvegicus</name>
    <name type="common">Rat</name>
    <dbReference type="NCBI Taxonomy" id="10116"/>
    <lineage>
        <taxon>Eukaryota</taxon>
        <taxon>Metazoa</taxon>
        <taxon>Chordata</taxon>
        <taxon>Craniata</taxon>
        <taxon>Vertebrata</taxon>
        <taxon>Euteleostomi</taxon>
        <taxon>Mammalia</taxon>
        <taxon>Eutheria</taxon>
        <taxon>Euarchontoglires</taxon>
        <taxon>Glires</taxon>
        <taxon>Rodentia</taxon>
        <taxon>Myomorpha</taxon>
        <taxon>Muroidea</taxon>
        <taxon>Muridae</taxon>
        <taxon>Murinae</taxon>
        <taxon>Rattus</taxon>
    </lineage>
</organism>
<accession>A0ABK0LQ23</accession>
<keyword evidence="3" id="KW-0809">Transit peptide</keyword>
<keyword evidence="5" id="KW-0472">Membrane</keyword>
<dbReference type="Ensembl" id="ENSRNOT00000171730.1">
    <property type="protein sequence ID" value="ENSRNOP00000105915.1"/>
    <property type="gene ID" value="ENSRNOG00000040040.6"/>
</dbReference>
<evidence type="ECO:0000313" key="8">
    <source>
        <dbReference type="Proteomes" id="UP000002494"/>
    </source>
</evidence>
<evidence type="ECO:0000256" key="6">
    <source>
        <dbReference type="ARBA" id="ARBA00038273"/>
    </source>
</evidence>
<comment type="similarity">
    <text evidence="6">Belongs to the NDUFAF6 family.</text>
</comment>